<evidence type="ECO:0000259" key="3">
    <source>
        <dbReference type="Pfam" id="PF00924"/>
    </source>
</evidence>
<dbReference type="SUPFAM" id="SSF50182">
    <property type="entry name" value="Sm-like ribonucleoproteins"/>
    <property type="match status" value="1"/>
</dbReference>
<feature type="compositionally biased region" description="Acidic residues" evidence="1">
    <location>
        <begin position="648"/>
        <end position="658"/>
    </location>
</feature>
<feature type="compositionally biased region" description="Basic and acidic residues" evidence="1">
    <location>
        <begin position="553"/>
        <end position="571"/>
    </location>
</feature>
<sequence length="672" mass="75010">MAQVQEDEDTRWFSVDALNTGLSEPPDDVRQKTPREAIRSLMELTEKEDFAAAVHILNLSELSPAEQQEKGERLVRELGVALRRGEWLSMSGLSGRQDAAIEDPSGQNPQAGVPRRNLKLASFQEDGETYDVRLARYRVGDEEPVWMIMPETVSSIPLLYEMYGPSRFESYIPDRFKGSLGMLKIWEWVVIPIILAVIGLLGWGVYSLAGLISRWLPEGSRSLFTGRIRGPLAFIVMSLAIQVLLDYVVSFSAVITSTLRVVLMVVLGWSAGTIALRLVDTIMVRMMRRLVGEIDDTSPKEERRLLTSLYALRRIVILIMVTGVSVYVLSQIQIFETLGLSILASASVLAVLVGIAGQAVLGNILSSFQLSLAKPIRIGDLVMFEGQWCYVEGIFYTFIRLRVWNERRLIVPVTYFASKAFENMSAQNTQEYRSLEMKLHLSADIACIREKFIEFAKEEDSVIEHDRLLCYVTGQTDMAQTIACYLMTTDPMSGWTAEMLIRERLMAFVRDNHPEWWPREVMAIGRHDIALGNAPATREASAGSDSEQGDSEEGFKKDASESPESGEKDDQERNDEENAENGGKGANDGADEDVDENNEKGFKKDASESPESGEKDDEDDEDNVEKGARGNADKGAEKGFKKNASESTESDEEDDEKGAEETFKRNAKKGDA</sequence>
<dbReference type="InterPro" id="IPR010920">
    <property type="entry name" value="LSM_dom_sf"/>
</dbReference>
<dbReference type="Pfam" id="PF00924">
    <property type="entry name" value="MS_channel_2nd"/>
    <property type="match status" value="1"/>
</dbReference>
<feature type="transmembrane region" description="Helical" evidence="2">
    <location>
        <begin position="185"/>
        <end position="211"/>
    </location>
</feature>
<dbReference type="EMBL" id="BMZM01000001">
    <property type="protein sequence ID" value="GHC15624.1"/>
    <property type="molecule type" value="Genomic_DNA"/>
</dbReference>
<evidence type="ECO:0000256" key="2">
    <source>
        <dbReference type="SAM" id="Phobius"/>
    </source>
</evidence>
<feature type="domain" description="Mechanosensitive ion channel MscS" evidence="3">
    <location>
        <begin position="360"/>
        <end position="425"/>
    </location>
</feature>
<comment type="caution">
    <text evidence="4">The sequence shown here is derived from an EMBL/GenBank/DDBJ whole genome shotgun (WGS) entry which is preliminary data.</text>
</comment>
<keyword evidence="2" id="KW-0472">Membrane</keyword>
<reference evidence="5" key="1">
    <citation type="journal article" date="2019" name="Int. J. Syst. Evol. Microbiol.">
        <title>The Global Catalogue of Microorganisms (GCM) 10K type strain sequencing project: providing services to taxonomists for standard genome sequencing and annotation.</title>
        <authorList>
            <consortium name="The Broad Institute Genomics Platform"/>
            <consortium name="The Broad Institute Genome Sequencing Center for Infectious Disease"/>
            <person name="Wu L."/>
            <person name="Ma J."/>
        </authorList>
    </citation>
    <scope>NUCLEOTIDE SEQUENCE [LARGE SCALE GENOMIC DNA]</scope>
    <source>
        <strain evidence="5">KCTC 42082</strain>
    </source>
</reference>
<feature type="transmembrane region" description="Helical" evidence="2">
    <location>
        <begin position="261"/>
        <end position="279"/>
    </location>
</feature>
<feature type="region of interest" description="Disordered" evidence="1">
    <location>
        <begin position="534"/>
        <end position="672"/>
    </location>
</feature>
<organism evidence="4 5">
    <name type="scientific">Kushneria pakistanensis</name>
    <dbReference type="NCBI Taxonomy" id="1508770"/>
    <lineage>
        <taxon>Bacteria</taxon>
        <taxon>Pseudomonadati</taxon>
        <taxon>Pseudomonadota</taxon>
        <taxon>Gammaproteobacteria</taxon>
        <taxon>Oceanospirillales</taxon>
        <taxon>Halomonadaceae</taxon>
        <taxon>Kushneria</taxon>
    </lineage>
</organism>
<feature type="compositionally biased region" description="Basic and acidic residues" evidence="1">
    <location>
        <begin position="624"/>
        <end position="644"/>
    </location>
</feature>
<dbReference type="InterPro" id="IPR006685">
    <property type="entry name" value="MscS_channel_2nd"/>
</dbReference>
<evidence type="ECO:0000256" key="1">
    <source>
        <dbReference type="SAM" id="MobiDB-lite"/>
    </source>
</evidence>
<feature type="compositionally biased region" description="Acidic residues" evidence="1">
    <location>
        <begin position="614"/>
        <end position="623"/>
    </location>
</feature>
<keyword evidence="5" id="KW-1185">Reference proteome</keyword>
<evidence type="ECO:0000313" key="4">
    <source>
        <dbReference type="EMBL" id="GHC15624.1"/>
    </source>
</evidence>
<feature type="transmembrane region" description="Helical" evidence="2">
    <location>
        <begin position="232"/>
        <end position="255"/>
    </location>
</feature>
<proteinExistence type="predicted"/>
<dbReference type="Gene3D" id="1.10.287.1260">
    <property type="match status" value="1"/>
</dbReference>
<dbReference type="PANTHER" id="PTHR30566">
    <property type="entry name" value="YNAI-RELATED MECHANOSENSITIVE ION CHANNEL"/>
    <property type="match status" value="1"/>
</dbReference>
<dbReference type="Proteomes" id="UP000604243">
    <property type="component" value="Unassembled WGS sequence"/>
</dbReference>
<keyword evidence="2" id="KW-0812">Transmembrane</keyword>
<feature type="transmembrane region" description="Helical" evidence="2">
    <location>
        <begin position="342"/>
        <end position="365"/>
    </location>
</feature>
<keyword evidence="2" id="KW-1133">Transmembrane helix</keyword>
<accession>A0ABQ3FA66</accession>
<evidence type="ECO:0000313" key="5">
    <source>
        <dbReference type="Proteomes" id="UP000604243"/>
    </source>
</evidence>
<dbReference type="PANTHER" id="PTHR30566:SF25">
    <property type="entry name" value="INNER MEMBRANE PROTEIN"/>
    <property type="match status" value="1"/>
</dbReference>
<name>A0ABQ3FA66_9GAMM</name>
<feature type="compositionally biased region" description="Basic and acidic residues" evidence="1">
    <location>
        <begin position="597"/>
        <end position="607"/>
    </location>
</feature>
<feature type="compositionally biased region" description="Basic and acidic residues" evidence="1">
    <location>
        <begin position="659"/>
        <end position="672"/>
    </location>
</feature>
<protein>
    <recommendedName>
        <fullName evidence="3">Mechanosensitive ion channel MscS domain-containing protein</fullName>
    </recommendedName>
</protein>
<feature type="transmembrane region" description="Helical" evidence="2">
    <location>
        <begin position="311"/>
        <end position="330"/>
    </location>
</feature>
<gene>
    <name evidence="4" type="ORF">GCM10010082_02790</name>
</gene>
<feature type="region of interest" description="Disordered" evidence="1">
    <location>
        <begin position="1"/>
        <end position="32"/>
    </location>
</feature>